<reference evidence="3" key="1">
    <citation type="submission" date="2021-12" db="EMBL/GenBank/DDBJ databases">
        <authorList>
            <person name="Cha I.-T."/>
            <person name="Lee K.-E."/>
            <person name="Park S.-J."/>
        </authorList>
    </citation>
    <scope>NUCLEOTIDE SEQUENCE</scope>
    <source>
        <strain evidence="3">YSM-43</strain>
    </source>
</reference>
<accession>A0ABY4HIA4</accession>
<keyword evidence="2" id="KW-0812">Transmembrane</keyword>
<dbReference type="EMBL" id="CP090145">
    <property type="protein sequence ID" value="UOX32270.1"/>
    <property type="molecule type" value="Genomic_DNA"/>
</dbReference>
<proteinExistence type="predicted"/>
<feature type="region of interest" description="Disordered" evidence="1">
    <location>
        <begin position="1"/>
        <end position="29"/>
    </location>
</feature>
<feature type="compositionally biased region" description="Basic and acidic residues" evidence="1">
    <location>
        <begin position="15"/>
        <end position="24"/>
    </location>
</feature>
<sequence>MYKSKNRTFNYKPRFSKENNRETNDDSLSEEDFISKWKGVHGQNKKTKTVLPISVLILLLVLLLIGIYVLDSYVE</sequence>
<keyword evidence="2" id="KW-1133">Transmembrane helix</keyword>
<protein>
    <submittedName>
        <fullName evidence="3">Uncharacterized protein</fullName>
    </submittedName>
</protein>
<keyword evidence="2" id="KW-0472">Membrane</keyword>
<gene>
    <name evidence="3" type="ORF">LXD69_09405</name>
</gene>
<organism evidence="3 4">
    <name type="scientific">Flavobacterium sediminilitoris</name>
    <dbReference type="NCBI Taxonomy" id="2024526"/>
    <lineage>
        <taxon>Bacteria</taxon>
        <taxon>Pseudomonadati</taxon>
        <taxon>Bacteroidota</taxon>
        <taxon>Flavobacteriia</taxon>
        <taxon>Flavobacteriales</taxon>
        <taxon>Flavobacteriaceae</taxon>
        <taxon>Flavobacterium</taxon>
    </lineage>
</organism>
<evidence type="ECO:0000256" key="2">
    <source>
        <dbReference type="SAM" id="Phobius"/>
    </source>
</evidence>
<feature type="transmembrane region" description="Helical" evidence="2">
    <location>
        <begin position="50"/>
        <end position="70"/>
    </location>
</feature>
<evidence type="ECO:0000313" key="3">
    <source>
        <dbReference type="EMBL" id="UOX32270.1"/>
    </source>
</evidence>
<keyword evidence="4" id="KW-1185">Reference proteome</keyword>
<evidence type="ECO:0000256" key="1">
    <source>
        <dbReference type="SAM" id="MobiDB-lite"/>
    </source>
</evidence>
<name>A0ABY4HIA4_9FLAO</name>
<reference evidence="3" key="2">
    <citation type="submission" date="2022-04" db="EMBL/GenBank/DDBJ databases">
        <title>Complete Genome Sequence of Flavobacterium sediminilitoris YSM-43, Isolated from a Tidal Sediment.</title>
        <authorList>
            <person name="Lee P.A."/>
        </authorList>
    </citation>
    <scope>NUCLEOTIDE SEQUENCE</scope>
    <source>
        <strain evidence="3">YSM-43</strain>
    </source>
</reference>
<dbReference type="RefSeq" id="WP_045967747.1">
    <property type="nucleotide sequence ID" value="NZ_CP090145.1"/>
</dbReference>
<evidence type="ECO:0000313" key="4">
    <source>
        <dbReference type="Proteomes" id="UP000830454"/>
    </source>
</evidence>
<dbReference type="Proteomes" id="UP000830454">
    <property type="component" value="Chromosome"/>
</dbReference>